<proteinExistence type="predicted"/>
<gene>
    <name evidence="2" type="ORF">DSL64_25775</name>
</gene>
<evidence type="ECO:0000313" key="3">
    <source>
        <dbReference type="Proteomes" id="UP000256373"/>
    </source>
</evidence>
<dbReference type="RefSeq" id="WP_115833844.1">
    <property type="nucleotide sequence ID" value="NZ_QNUL01000034.1"/>
</dbReference>
<keyword evidence="3" id="KW-1185">Reference proteome</keyword>
<accession>A0A3D8Y3U4</accession>
<evidence type="ECO:0000256" key="1">
    <source>
        <dbReference type="SAM" id="SignalP"/>
    </source>
</evidence>
<name>A0A3D8Y3U4_9BACT</name>
<protein>
    <recommendedName>
        <fullName evidence="4">DUF4783 domain-containing protein</fullName>
    </recommendedName>
</protein>
<comment type="caution">
    <text evidence="2">The sequence shown here is derived from an EMBL/GenBank/DDBJ whole genome shotgun (WGS) entry which is preliminary data.</text>
</comment>
<evidence type="ECO:0008006" key="4">
    <source>
        <dbReference type="Google" id="ProtNLM"/>
    </source>
</evidence>
<reference evidence="2 3" key="1">
    <citation type="submission" date="2018-07" db="EMBL/GenBank/DDBJ databases">
        <title>Dyadobacter roseus sp. nov., isolated from rose rhizosphere soil.</title>
        <authorList>
            <person name="Chen L."/>
        </authorList>
    </citation>
    <scope>NUCLEOTIDE SEQUENCE [LARGE SCALE GENOMIC DNA]</scope>
    <source>
        <strain evidence="2 3">RS19</strain>
    </source>
</reference>
<organism evidence="2 3">
    <name type="scientific">Dyadobacter luteus</name>
    <dbReference type="NCBI Taxonomy" id="2259619"/>
    <lineage>
        <taxon>Bacteria</taxon>
        <taxon>Pseudomonadati</taxon>
        <taxon>Bacteroidota</taxon>
        <taxon>Cytophagia</taxon>
        <taxon>Cytophagales</taxon>
        <taxon>Spirosomataceae</taxon>
        <taxon>Dyadobacter</taxon>
    </lineage>
</organism>
<feature type="chain" id="PRO_5017623021" description="DUF4783 domain-containing protein" evidence="1">
    <location>
        <begin position="21"/>
        <end position="145"/>
    </location>
</feature>
<feature type="signal peptide" evidence="1">
    <location>
        <begin position="1"/>
        <end position="20"/>
    </location>
</feature>
<dbReference type="EMBL" id="QNUL01000034">
    <property type="protein sequence ID" value="REA56776.1"/>
    <property type="molecule type" value="Genomic_DNA"/>
</dbReference>
<evidence type="ECO:0000313" key="2">
    <source>
        <dbReference type="EMBL" id="REA56776.1"/>
    </source>
</evidence>
<dbReference type="AlphaFoldDB" id="A0A3D8Y3U4"/>
<keyword evidence="1" id="KW-0732">Signal</keyword>
<sequence length="145" mass="16343">MKTILWASVMILGFSICSFAQKKTGPDNNTSNHKLKTEGMNMEKITNESVRKAIEALQAGDKSWYSFFTNDVKMTDDGRTIDFKQFFVGALGKEKFVSIDKVENNGKDIYGPFKAGSYGTFKVFFKFHESADGKFDRLDIGQASY</sequence>
<dbReference type="OrthoDB" id="4762924at2"/>
<dbReference type="Proteomes" id="UP000256373">
    <property type="component" value="Unassembled WGS sequence"/>
</dbReference>